<keyword evidence="5" id="KW-1185">Reference proteome</keyword>
<organism evidence="4 5">
    <name type="scientific">Bradyrhizobium uaiense</name>
    <dbReference type="NCBI Taxonomy" id="2594946"/>
    <lineage>
        <taxon>Bacteria</taxon>
        <taxon>Pseudomonadati</taxon>
        <taxon>Pseudomonadota</taxon>
        <taxon>Alphaproteobacteria</taxon>
        <taxon>Hyphomicrobiales</taxon>
        <taxon>Nitrobacteraceae</taxon>
        <taxon>Bradyrhizobium</taxon>
    </lineage>
</organism>
<evidence type="ECO:0000259" key="3">
    <source>
        <dbReference type="Pfam" id="PF03466"/>
    </source>
</evidence>
<evidence type="ECO:0000313" key="4">
    <source>
        <dbReference type="EMBL" id="NEV02196.1"/>
    </source>
</evidence>
<comment type="caution">
    <text evidence="4">The sequence shown here is derived from an EMBL/GenBank/DDBJ whole genome shotgun (WGS) entry which is preliminary data.</text>
</comment>
<dbReference type="PANTHER" id="PTHR30537:SF74">
    <property type="entry name" value="HTH-TYPE TRANSCRIPTIONAL REGULATOR TRPI"/>
    <property type="match status" value="1"/>
</dbReference>
<evidence type="ECO:0000256" key="1">
    <source>
        <dbReference type="ARBA" id="ARBA00009437"/>
    </source>
</evidence>
<name>A0A6P1BUU4_9BRAD</name>
<protein>
    <recommendedName>
        <fullName evidence="3">LysR substrate-binding domain-containing protein</fullName>
    </recommendedName>
</protein>
<dbReference type="Gene3D" id="3.40.190.10">
    <property type="entry name" value="Periplasmic binding protein-like II"/>
    <property type="match status" value="2"/>
</dbReference>
<comment type="similarity">
    <text evidence="1">Belongs to the LysR transcriptional regulatory family.</text>
</comment>
<feature type="domain" description="LysR substrate-binding" evidence="3">
    <location>
        <begin position="11"/>
        <end position="203"/>
    </location>
</feature>
<dbReference type="EMBL" id="VKHP01000321">
    <property type="protein sequence ID" value="NEV02196.1"/>
    <property type="molecule type" value="Genomic_DNA"/>
</dbReference>
<accession>A0A6P1BUU4</accession>
<dbReference type="InterPro" id="IPR005119">
    <property type="entry name" value="LysR_subst-bd"/>
</dbReference>
<evidence type="ECO:0000256" key="2">
    <source>
        <dbReference type="SAM" id="MobiDB-lite"/>
    </source>
</evidence>
<dbReference type="PANTHER" id="PTHR30537">
    <property type="entry name" value="HTH-TYPE TRANSCRIPTIONAL REGULATOR"/>
    <property type="match status" value="1"/>
</dbReference>
<dbReference type="RefSeq" id="WP_163162139.1">
    <property type="nucleotide sequence ID" value="NZ_VKHP01000321.1"/>
</dbReference>
<evidence type="ECO:0000313" key="5">
    <source>
        <dbReference type="Proteomes" id="UP000468531"/>
    </source>
</evidence>
<dbReference type="Proteomes" id="UP000468531">
    <property type="component" value="Unassembled WGS sequence"/>
</dbReference>
<dbReference type="SUPFAM" id="SSF53850">
    <property type="entry name" value="Periplasmic binding protein-like II"/>
    <property type="match status" value="1"/>
</dbReference>
<gene>
    <name evidence="4" type="ORF">FNJ47_42305</name>
</gene>
<dbReference type="GO" id="GO:0006351">
    <property type="term" value="P:DNA-templated transcription"/>
    <property type="evidence" value="ECO:0007669"/>
    <property type="project" value="TreeGrafter"/>
</dbReference>
<proteinExistence type="inferred from homology"/>
<dbReference type="AlphaFoldDB" id="A0A6P1BUU4"/>
<dbReference type="InterPro" id="IPR058163">
    <property type="entry name" value="LysR-type_TF_proteobact-type"/>
</dbReference>
<dbReference type="GO" id="GO:0003700">
    <property type="term" value="F:DNA-binding transcription factor activity"/>
    <property type="evidence" value="ECO:0007669"/>
    <property type="project" value="TreeGrafter"/>
</dbReference>
<dbReference type="Pfam" id="PF03466">
    <property type="entry name" value="LysR_substrate"/>
    <property type="match status" value="1"/>
</dbReference>
<sequence length="226" mass="24960">MHSLRREDGAATFAMYWLLPHVNRYRAQNPRTDVWVSTRMTGQPPNFSAHDLVVTRGEVAAPSSRLSECMLLFREDLAVLTSPKLLARKPLAKPADVKSHHLIESMTRPQEWAAWLKHVGISDAFMAGGHRFDHLFVASQAVQDGLGAVVAPQNVLQEAIASGDLASPFPRLNFPGESYYCHGAAGSIDPATQKFRDWLVQEARSQGSMTSAARRAGGQRSRRRSS</sequence>
<feature type="region of interest" description="Disordered" evidence="2">
    <location>
        <begin position="203"/>
        <end position="226"/>
    </location>
</feature>
<reference evidence="4 5" key="1">
    <citation type="journal article" date="2020" name="Arch. Microbiol.">
        <title>Bradyrhizobium uaiense sp. nov., a new highly efficient cowpea symbiont.</title>
        <authorList>
            <person name="Cabral Michel D."/>
            <person name="Azarias Guimaraes A."/>
            <person name="Martins da Costa E."/>
            <person name="Soares de Carvalho T."/>
            <person name="Balsanelli E."/>
            <person name="Willems A."/>
            <person name="Maltempi de Souza E."/>
            <person name="de Souza Moreira F.M."/>
        </authorList>
    </citation>
    <scope>NUCLEOTIDE SEQUENCE [LARGE SCALE GENOMIC DNA]</scope>
    <source>
        <strain evidence="4 5">UFLA 03-164</strain>
    </source>
</reference>
<dbReference type="GO" id="GO:0043565">
    <property type="term" value="F:sequence-specific DNA binding"/>
    <property type="evidence" value="ECO:0007669"/>
    <property type="project" value="TreeGrafter"/>
</dbReference>